<accession>A0A2W5B6N3</accession>
<evidence type="ECO:0000256" key="1">
    <source>
        <dbReference type="ARBA" id="ARBA00001917"/>
    </source>
</evidence>
<dbReference type="PANTHER" id="PTHR42917">
    <property type="entry name" value="2,4-DIENOYL-COA REDUCTASE"/>
    <property type="match status" value="1"/>
</dbReference>
<organism evidence="14 15">
    <name type="scientific">Corynebacterium urealyticum</name>
    <dbReference type="NCBI Taxonomy" id="43771"/>
    <lineage>
        <taxon>Bacteria</taxon>
        <taxon>Bacillati</taxon>
        <taxon>Actinomycetota</taxon>
        <taxon>Actinomycetes</taxon>
        <taxon>Mycobacteriales</taxon>
        <taxon>Corynebacteriaceae</taxon>
        <taxon>Corynebacterium</taxon>
    </lineage>
</organism>
<dbReference type="InterPro" id="IPR013785">
    <property type="entry name" value="Aldolase_TIM"/>
</dbReference>
<dbReference type="SUPFAM" id="SSF51971">
    <property type="entry name" value="Nucleotide-binding domain"/>
    <property type="match status" value="1"/>
</dbReference>
<evidence type="ECO:0000256" key="8">
    <source>
        <dbReference type="ARBA" id="ARBA00023004"/>
    </source>
</evidence>
<feature type="domain" description="NADH:flavin oxidoreductase/NADH oxidase N-terminal" evidence="12">
    <location>
        <begin position="28"/>
        <end position="362"/>
    </location>
</feature>
<keyword evidence="5" id="KW-0288">FMN</keyword>
<keyword evidence="10" id="KW-0175">Coiled coil</keyword>
<evidence type="ECO:0000256" key="3">
    <source>
        <dbReference type="ARBA" id="ARBA00011048"/>
    </source>
</evidence>
<dbReference type="PANTHER" id="PTHR42917:SF2">
    <property type="entry name" value="2,4-DIENOYL-COA REDUCTASE [(2E)-ENOYL-COA-PRODUCING]"/>
    <property type="match status" value="1"/>
</dbReference>
<dbReference type="SUPFAM" id="SSF51395">
    <property type="entry name" value="FMN-linked oxidoreductases"/>
    <property type="match status" value="1"/>
</dbReference>
<comment type="caution">
    <text evidence="14">The sequence shown here is derived from an EMBL/GenBank/DDBJ whole genome shotgun (WGS) entry which is preliminary data.</text>
</comment>
<keyword evidence="6" id="KW-0479">Metal-binding</keyword>
<dbReference type="Proteomes" id="UP000249451">
    <property type="component" value="Unassembled WGS sequence"/>
</dbReference>
<dbReference type="Gene3D" id="3.40.50.720">
    <property type="entry name" value="NAD(P)-binding Rossmann-like Domain"/>
    <property type="match status" value="1"/>
</dbReference>
<feature type="domain" description="FAD/NAD(P)-binding" evidence="13">
    <location>
        <begin position="411"/>
        <end position="704"/>
    </location>
</feature>
<reference evidence="14 15" key="1">
    <citation type="submission" date="2017-11" db="EMBL/GenBank/DDBJ databases">
        <title>Infants hospitalized years apart are colonized by the same room-sourced microbial strains.</title>
        <authorList>
            <person name="Brooks B."/>
            <person name="Olm M.R."/>
            <person name="Firek B.A."/>
            <person name="Baker R."/>
            <person name="Thomas B.C."/>
            <person name="Morowitz M.J."/>
            <person name="Banfield J.F."/>
        </authorList>
    </citation>
    <scope>NUCLEOTIDE SEQUENCE [LARGE SCALE GENOMIC DNA]</scope>
    <source>
        <strain evidence="14">S2_012_000_R3_87</strain>
    </source>
</reference>
<dbReference type="CDD" id="cd02930">
    <property type="entry name" value="DCR_FMN"/>
    <property type="match status" value="1"/>
</dbReference>
<dbReference type="GO" id="GO:0046872">
    <property type="term" value="F:metal ion binding"/>
    <property type="evidence" value="ECO:0007669"/>
    <property type="project" value="UniProtKB-KW"/>
</dbReference>
<dbReference type="InterPro" id="IPR051793">
    <property type="entry name" value="NADH:flavin_oxidoreductase"/>
</dbReference>
<keyword evidence="9" id="KW-0411">Iron-sulfur</keyword>
<sequence length="750" mass="80514">MTSPAVNNASSSSASSGAAGGSKYPTMLSPLEVGGKTFRNRVIMGSMHTGLEDKLEDAPKLAEFFRERAEGGVAAIVTGGYPPVLEGNLTPFGQPFNSQEIADAHRQVTEATHAGGALAILQLLHAGRYGYHPMAVSASASQSPITPFPARELSDEEVRATIKAYGEAAKYAKEAGYDGVQIMGSEGYLINQFLAERTNQRTDDWGGSAEKRMRFPIEIVKAVRAAVPEDFVIDYRISVLDLVEGGQTQEEIHELARQLQAAGVDMFSSGIGWHEAQVPTIVTSVPRGAFAWATAELRKVVDVPVVISNRINTPQVAEQLLDGSFSPDGAAEGTDGEPFGDFVSMARPMLADAEFVNRAAAGEAELINHCIACNQACLDHTFTNERATCLVNPRAGYETELKLLPTRTAKQVGVIGAGVAGLFGAEALAERGHHVEIFEASDKVGGQFQLAMRIPGKEEFVEALKNVQARLAKREVPIHLGSPRTPEELLEAGFDEVVVASGVTPRIPEFPGLAEALRGEVDGVSAMTYAELLSREKEAGKNVAVIGAGGIGYDVTEFLVEDRGGQPQSIREWNEQWGVSTDPEVRANLTRPNPPQPLRKVTMLQRKITRMGRGLGKTTGWVHRAAVAMAGVEQIVGVTYEKLDSEGLHITVPAQDIKELQKALSKAKKAKDAEELARLETAIREERKELVIPVDTVVLCTGQESVRPDKADGTSDDAEQKVHIVGGADVAAELDAKRAIRQAVELAARL</sequence>
<evidence type="ECO:0000256" key="6">
    <source>
        <dbReference type="ARBA" id="ARBA00022723"/>
    </source>
</evidence>
<proteinExistence type="inferred from homology"/>
<dbReference type="Pfam" id="PF00724">
    <property type="entry name" value="Oxidored_FMN"/>
    <property type="match status" value="1"/>
</dbReference>
<comment type="similarity">
    <text evidence="3">In the N-terminal section; belongs to the NADH:flavin oxidoreductase/NADH oxidase family.</text>
</comment>
<evidence type="ECO:0000313" key="15">
    <source>
        <dbReference type="Proteomes" id="UP000249451"/>
    </source>
</evidence>
<dbReference type="GO" id="GO:0010181">
    <property type="term" value="F:FMN binding"/>
    <property type="evidence" value="ECO:0007669"/>
    <property type="project" value="InterPro"/>
</dbReference>
<evidence type="ECO:0000256" key="7">
    <source>
        <dbReference type="ARBA" id="ARBA00023002"/>
    </source>
</evidence>
<dbReference type="AlphaFoldDB" id="A0A2W5B6N3"/>
<evidence type="ECO:0000256" key="9">
    <source>
        <dbReference type="ARBA" id="ARBA00023014"/>
    </source>
</evidence>
<dbReference type="InterPro" id="IPR036188">
    <property type="entry name" value="FAD/NAD-bd_sf"/>
</dbReference>
<evidence type="ECO:0000313" key="14">
    <source>
        <dbReference type="EMBL" id="PZP01027.1"/>
    </source>
</evidence>
<evidence type="ECO:0000259" key="12">
    <source>
        <dbReference type="Pfam" id="PF00724"/>
    </source>
</evidence>
<dbReference type="Gene3D" id="3.50.50.60">
    <property type="entry name" value="FAD/NAD(P)-binding domain"/>
    <property type="match status" value="1"/>
</dbReference>
<dbReference type="Pfam" id="PF07992">
    <property type="entry name" value="Pyr_redox_2"/>
    <property type="match status" value="1"/>
</dbReference>
<feature type="region of interest" description="Disordered" evidence="11">
    <location>
        <begin position="1"/>
        <end position="25"/>
    </location>
</feature>
<evidence type="ECO:0000256" key="5">
    <source>
        <dbReference type="ARBA" id="ARBA00022643"/>
    </source>
</evidence>
<dbReference type="GO" id="GO:0051536">
    <property type="term" value="F:iron-sulfur cluster binding"/>
    <property type="evidence" value="ECO:0007669"/>
    <property type="project" value="UniProtKB-KW"/>
</dbReference>
<name>A0A2W5B6N3_9CORY</name>
<evidence type="ECO:0000256" key="10">
    <source>
        <dbReference type="SAM" id="Coils"/>
    </source>
</evidence>
<dbReference type="GO" id="GO:0016491">
    <property type="term" value="F:oxidoreductase activity"/>
    <property type="evidence" value="ECO:0007669"/>
    <property type="project" value="UniProtKB-KW"/>
</dbReference>
<keyword evidence="7" id="KW-0560">Oxidoreductase</keyword>
<feature type="coiled-coil region" evidence="10">
    <location>
        <begin position="657"/>
        <end position="689"/>
    </location>
</feature>
<evidence type="ECO:0000256" key="11">
    <source>
        <dbReference type="SAM" id="MobiDB-lite"/>
    </source>
</evidence>
<dbReference type="SUPFAM" id="SSF51905">
    <property type="entry name" value="FAD/NAD(P)-binding domain"/>
    <property type="match status" value="1"/>
</dbReference>
<dbReference type="InterPro" id="IPR023753">
    <property type="entry name" value="FAD/NAD-binding_dom"/>
</dbReference>
<comment type="cofactor">
    <cofactor evidence="1">
        <name>FMN</name>
        <dbReference type="ChEBI" id="CHEBI:58210"/>
    </cofactor>
</comment>
<keyword evidence="8" id="KW-0408">Iron</keyword>
<dbReference type="PRINTS" id="PR00419">
    <property type="entry name" value="ADXRDTASE"/>
</dbReference>
<keyword evidence="4" id="KW-0285">Flavoprotein</keyword>
<dbReference type="EMBL" id="QFNY01000098">
    <property type="protein sequence ID" value="PZP01027.1"/>
    <property type="molecule type" value="Genomic_DNA"/>
</dbReference>
<dbReference type="InterPro" id="IPR001155">
    <property type="entry name" value="OxRdtase_FMN_N"/>
</dbReference>
<dbReference type="Gene3D" id="3.20.20.70">
    <property type="entry name" value="Aldolase class I"/>
    <property type="match status" value="1"/>
</dbReference>
<evidence type="ECO:0000256" key="4">
    <source>
        <dbReference type="ARBA" id="ARBA00022630"/>
    </source>
</evidence>
<evidence type="ECO:0000259" key="13">
    <source>
        <dbReference type="Pfam" id="PF07992"/>
    </source>
</evidence>
<comment type="cofactor">
    <cofactor evidence="2">
        <name>[4Fe-4S] cluster</name>
        <dbReference type="ChEBI" id="CHEBI:49883"/>
    </cofactor>
</comment>
<gene>
    <name evidence="14" type="ORF">DI609_05200</name>
</gene>
<evidence type="ECO:0000256" key="2">
    <source>
        <dbReference type="ARBA" id="ARBA00001966"/>
    </source>
</evidence>
<protein>
    <submittedName>
        <fullName evidence="14">NADPH-dependent 2,4-dienoyl-CoA reductase</fullName>
    </submittedName>
</protein>